<dbReference type="OMA" id="NNQHFAM"/>
<dbReference type="InterPro" id="IPR016534">
    <property type="entry name" value="VPS16"/>
</dbReference>
<comment type="similarity">
    <text evidence="1 2">Belongs to the VPS16 family.</text>
</comment>
<dbReference type="InterPro" id="IPR038132">
    <property type="entry name" value="Vps16_C_sf"/>
</dbReference>
<dbReference type="STRING" id="1230383.M5E554"/>
<dbReference type="PIRSF" id="PIRSF007949">
    <property type="entry name" value="VPS16"/>
    <property type="match status" value="1"/>
</dbReference>
<dbReference type="KEGG" id="msym:MSY001_0208"/>
<dbReference type="Pfam" id="PF04840">
    <property type="entry name" value="Vps16_C"/>
    <property type="match status" value="2"/>
</dbReference>
<dbReference type="EMBL" id="LT671822">
    <property type="protein sequence ID" value="SHO77097.1"/>
    <property type="molecule type" value="Genomic_DNA"/>
</dbReference>
<dbReference type="GO" id="GO:0006886">
    <property type="term" value="P:intracellular protein transport"/>
    <property type="evidence" value="ECO:0007669"/>
    <property type="project" value="InterPro"/>
</dbReference>
<dbReference type="Gene3D" id="1.10.150.780">
    <property type="entry name" value="Vps16, C-terminal region"/>
    <property type="match status" value="1"/>
</dbReference>
<evidence type="ECO:0000256" key="1">
    <source>
        <dbReference type="ARBA" id="ARBA00009250"/>
    </source>
</evidence>
<accession>M5E554</accession>
<reference evidence="4" key="1">
    <citation type="journal article" date="2017" name="Nucleic Acids Res.">
        <title>Proteogenomics produces comprehensive and highly accurate protein-coding gene annotation in a complete genome assembly of Malassezia sympodialis.</title>
        <authorList>
            <person name="Zhu Y."/>
            <person name="Engstroem P.G."/>
            <person name="Tellgren-Roth C."/>
            <person name="Baudo C.D."/>
            <person name="Kennell J.C."/>
            <person name="Sun S."/>
            <person name="Billmyre R.B."/>
            <person name="Schroeder M.S."/>
            <person name="Andersson A."/>
            <person name="Holm T."/>
            <person name="Sigurgeirsson B."/>
            <person name="Wu G."/>
            <person name="Sankaranarayanan S.R."/>
            <person name="Siddharthan R."/>
            <person name="Sanyal K."/>
            <person name="Lundeberg J."/>
            <person name="Nystedt B."/>
            <person name="Boekhout T."/>
            <person name="Dawson T.L. Jr."/>
            <person name="Heitman J."/>
            <person name="Scheynius A."/>
            <person name="Lehtioe J."/>
        </authorList>
    </citation>
    <scope>NUCLEOTIDE SEQUENCE [LARGE SCALE GENOMIC DNA]</scope>
    <source>
        <strain evidence="4">ATCC 42132</strain>
    </source>
</reference>
<organism evidence="3 4">
    <name type="scientific">Malassezia sympodialis (strain ATCC 42132)</name>
    <name type="common">Atopic eczema-associated yeast</name>
    <dbReference type="NCBI Taxonomy" id="1230383"/>
    <lineage>
        <taxon>Eukaryota</taxon>
        <taxon>Fungi</taxon>
        <taxon>Dikarya</taxon>
        <taxon>Basidiomycota</taxon>
        <taxon>Ustilaginomycotina</taxon>
        <taxon>Malasseziomycetes</taxon>
        <taxon>Malasseziales</taxon>
        <taxon>Malasseziaceae</taxon>
        <taxon>Malassezia</taxon>
    </lineage>
</organism>
<dbReference type="HOGENOM" id="CLU_008909_1_0_1"/>
<gene>
    <name evidence="3" type="ORF">MSYG_1437</name>
</gene>
<dbReference type="GO" id="GO:0005768">
    <property type="term" value="C:endosome"/>
    <property type="evidence" value="ECO:0007669"/>
    <property type="project" value="UniProtKB-ARBA"/>
</dbReference>
<dbReference type="GO" id="GO:0016197">
    <property type="term" value="P:endosomal transport"/>
    <property type="evidence" value="ECO:0007669"/>
    <property type="project" value="TreeGrafter"/>
</dbReference>
<dbReference type="InterPro" id="IPR006926">
    <property type="entry name" value="Vps16_N"/>
</dbReference>
<dbReference type="VEuPathDB" id="FungiDB:MSYG_1437"/>
<dbReference type="GO" id="GO:0003779">
    <property type="term" value="F:actin binding"/>
    <property type="evidence" value="ECO:0007669"/>
    <property type="project" value="TreeGrafter"/>
</dbReference>
<dbReference type="GO" id="GO:0030897">
    <property type="term" value="C:HOPS complex"/>
    <property type="evidence" value="ECO:0007669"/>
    <property type="project" value="TreeGrafter"/>
</dbReference>
<keyword evidence="2" id="KW-0653">Protein transport</keyword>
<evidence type="ECO:0000256" key="2">
    <source>
        <dbReference type="PIRNR" id="PIRNR007949"/>
    </source>
</evidence>
<protein>
    <recommendedName>
        <fullName evidence="2">Probable vacuolar protein sorting-associated protein 16 homolog</fullName>
    </recommendedName>
</protein>
<dbReference type="RefSeq" id="XP_018738851.1">
    <property type="nucleotide sequence ID" value="XM_018884208.1"/>
</dbReference>
<dbReference type="GO" id="GO:0042144">
    <property type="term" value="P:vacuole fusion, non-autophagic"/>
    <property type="evidence" value="ECO:0007669"/>
    <property type="project" value="TreeGrafter"/>
</dbReference>
<dbReference type="Pfam" id="PF04841">
    <property type="entry name" value="Vps16_N"/>
    <property type="match status" value="2"/>
</dbReference>
<dbReference type="PANTHER" id="PTHR12811:SF0">
    <property type="entry name" value="VACUOLAR PROTEIN SORTING-ASSOCIATED PROTEIN 16 HOMOLOG"/>
    <property type="match status" value="1"/>
</dbReference>
<dbReference type="PANTHER" id="PTHR12811">
    <property type="entry name" value="VACUOLAR PROTEIN SORTING VPS16"/>
    <property type="match status" value="1"/>
</dbReference>
<dbReference type="Proteomes" id="UP000186303">
    <property type="component" value="Chromosome 2"/>
</dbReference>
<dbReference type="InterPro" id="IPR006925">
    <property type="entry name" value="Vps16_C"/>
</dbReference>
<keyword evidence="4" id="KW-1185">Reference proteome</keyword>
<comment type="function">
    <text evidence="2">Essential for vacuolar protein sorting. Required for vacuole biogenesis, stability and to maintain vacuole morphology.</text>
</comment>
<dbReference type="AlphaFoldDB" id="M5E554"/>
<dbReference type="OrthoDB" id="1792at2759"/>
<name>M5E554_MALS4</name>
<evidence type="ECO:0000313" key="4">
    <source>
        <dbReference type="Proteomes" id="UP000186303"/>
    </source>
</evidence>
<sequence>MAAEWHRLGETYYRRTRLYELPWPSERLEQALVAASSDGGLLAMARDPRQLVALGEAGAIEPQIHVYTGAGQLLETLPLDTSSQLVALGFSWRDDLVTVMDDGHVRVCSLLVPCPRGDAVRQPATPSSHYVPLSLGIEAADTGVAAALVCADRVWALLRSGAIVEAPLPTSPSTDSIWTQKTRAEPPRVHAPLAVPPSPRRLVAWAPARPAGLLLATEQRVWALDARGYRELPHTDGPYSAVRPSPNGQLLALLASHEVRVVRADGTQLRAWDVRQSEAYQRARPMPRVPELLDETAMPSVAHERGGLGGTGLCAIEWCGDNVVALAWPGEVLLLGPYDEPVHLAVHGVPFLYSDAAGVRIVDAHAHDHVARVASSTAHALRAGSTHVAALLVEAARIAPTECARAYEAVRAMGADLALAVETCLDAASHEWDTDTQRPLLQAALFGQTWLDAPDPARLVQVSRTLRVLHAVRAPTVGVPASYDEDAVGVWLYRLAARAQHGRAVAICEALHLKADAVLLHWARVYMARIRATDDDESVAQTIIARFQRARTLRYADIAMTAWQAGRPRVATRLLEHELRAVDQVPLLLQMHEHRPALARAVESGDTDLVYHVLFTLQRHLSRAAFLDVVQTADVRDTEWDTHTVGLRPSARPAYVALAAHLLETYAREQDEGLLRDYYFQDDRHSDLALQCVAQAYAVPASERGEALRRAQQHFGDDRACASEARLTGEACALLAVQTTLAAELAALGVRPTPGVVGRSLYDTIALCVAHGLPRRAERLQHEFRVPDARYFAIQMRALIAQGDLAALWRVATQRRPPGGYEPVVSALLHAGHVEEACRYVAKGASDKASRTRILALLDRCTDAAVRERLQAALS</sequence>
<keyword evidence="2" id="KW-0813">Transport</keyword>
<proteinExistence type="inferred from homology"/>
<evidence type="ECO:0000313" key="3">
    <source>
        <dbReference type="EMBL" id="SHO77097.1"/>
    </source>
</evidence>